<protein>
    <recommendedName>
        <fullName evidence="2">DUF1492 domain-containing protein</fullName>
    </recommendedName>
</protein>
<evidence type="ECO:0008006" key="2">
    <source>
        <dbReference type="Google" id="ProtNLM"/>
    </source>
</evidence>
<proteinExistence type="predicted"/>
<reference evidence="1" key="1">
    <citation type="journal article" date="2021" name="Proc. Natl. Acad. Sci. U.S.A.">
        <title>A Catalog of Tens of Thousands of Viruses from Human Metagenomes Reveals Hidden Associations with Chronic Diseases.</title>
        <authorList>
            <person name="Tisza M.J."/>
            <person name="Buck C.B."/>
        </authorList>
    </citation>
    <scope>NUCLEOTIDE SEQUENCE</scope>
    <source>
        <strain evidence="1">CtPjm15</strain>
    </source>
</reference>
<dbReference type="EMBL" id="BK032645">
    <property type="protein sequence ID" value="DAF52967.1"/>
    <property type="molecule type" value="Genomic_DNA"/>
</dbReference>
<accession>A0A8S5SQJ5</accession>
<organism evidence="1">
    <name type="scientific">Phage sp. ctPjm15</name>
    <dbReference type="NCBI Taxonomy" id="2828006"/>
    <lineage>
        <taxon>Viruses</taxon>
    </lineage>
</organism>
<dbReference type="InterPro" id="IPR013324">
    <property type="entry name" value="RNA_pol_sigma_r3/r4-like"/>
</dbReference>
<name>A0A8S5SQJ5_9VIRU</name>
<evidence type="ECO:0000313" key="1">
    <source>
        <dbReference type="EMBL" id="DAF52967.1"/>
    </source>
</evidence>
<sequence>MTSKEELSLLRQHKAVIDRIAAEKAELEDVLYKCTSRSDGMPKSGGGDRMGSLVARVADLQDDLAAELDRYLRVRDMITAKIGCLKDERYRDVLVYRYVAGLDWGSVAKVMHYSIDHVYRLHGGALVAYGEIER</sequence>
<dbReference type="Gene3D" id="1.10.10.10">
    <property type="entry name" value="Winged helix-like DNA-binding domain superfamily/Winged helix DNA-binding domain"/>
    <property type="match status" value="1"/>
</dbReference>
<dbReference type="InterPro" id="IPR036388">
    <property type="entry name" value="WH-like_DNA-bd_sf"/>
</dbReference>
<dbReference type="SUPFAM" id="SSF88659">
    <property type="entry name" value="Sigma3 and sigma4 domains of RNA polymerase sigma factors"/>
    <property type="match status" value="1"/>
</dbReference>